<feature type="region of interest" description="Disordered" evidence="1">
    <location>
        <begin position="1"/>
        <end position="58"/>
    </location>
</feature>
<protein>
    <submittedName>
        <fullName evidence="2">Putative ovule protein</fullName>
    </submittedName>
</protein>
<accession>A0A0V0IXN9</accession>
<dbReference type="AlphaFoldDB" id="A0A0V0IXN9"/>
<feature type="compositionally biased region" description="Low complexity" evidence="1">
    <location>
        <begin position="1"/>
        <end position="19"/>
    </location>
</feature>
<dbReference type="EMBL" id="GEDG01001117">
    <property type="protein sequence ID" value="JAP37269.1"/>
    <property type="molecule type" value="Transcribed_RNA"/>
</dbReference>
<organism evidence="2">
    <name type="scientific">Solanum chacoense</name>
    <name type="common">Chaco potato</name>
    <dbReference type="NCBI Taxonomy" id="4108"/>
    <lineage>
        <taxon>Eukaryota</taxon>
        <taxon>Viridiplantae</taxon>
        <taxon>Streptophyta</taxon>
        <taxon>Embryophyta</taxon>
        <taxon>Tracheophyta</taxon>
        <taxon>Spermatophyta</taxon>
        <taxon>Magnoliopsida</taxon>
        <taxon>eudicotyledons</taxon>
        <taxon>Gunneridae</taxon>
        <taxon>Pentapetalae</taxon>
        <taxon>asterids</taxon>
        <taxon>lamiids</taxon>
        <taxon>Solanales</taxon>
        <taxon>Solanaceae</taxon>
        <taxon>Solanoideae</taxon>
        <taxon>Solaneae</taxon>
        <taxon>Solanum</taxon>
    </lineage>
</organism>
<reference evidence="2" key="1">
    <citation type="submission" date="2015-12" db="EMBL/GenBank/DDBJ databases">
        <title>Gene expression during late stages of embryo sac development: a critical building block for successful pollen-pistil interactions.</title>
        <authorList>
            <person name="Liu Y."/>
            <person name="Joly V."/>
            <person name="Sabar M."/>
            <person name="Matton D.P."/>
        </authorList>
    </citation>
    <scope>NUCLEOTIDE SEQUENCE</scope>
</reference>
<evidence type="ECO:0000256" key="1">
    <source>
        <dbReference type="SAM" id="MobiDB-lite"/>
    </source>
</evidence>
<proteinExistence type="predicted"/>
<name>A0A0V0IXN9_SOLCH</name>
<evidence type="ECO:0000313" key="2">
    <source>
        <dbReference type="EMBL" id="JAP37269.1"/>
    </source>
</evidence>
<sequence length="79" mass="8632">MSSLHSPSSSPFTVTPPLTGGDWRRSLFLPSPQENGTSTMRPHYFPPHVGKTLSSPPAKLTTTTCRYYCFTSRPASCGQ</sequence>